<reference evidence="1" key="1">
    <citation type="submission" date="2023-01" db="EMBL/GenBank/DDBJ databases">
        <title>Genome assembly of the deep-sea coral Lophelia pertusa.</title>
        <authorList>
            <person name="Herrera S."/>
            <person name="Cordes E."/>
        </authorList>
    </citation>
    <scope>NUCLEOTIDE SEQUENCE</scope>
    <source>
        <strain evidence="1">USNM1676648</strain>
        <tissue evidence="1">Polyp</tissue>
    </source>
</reference>
<protein>
    <submittedName>
        <fullName evidence="1">Uncharacterized protein</fullName>
    </submittedName>
</protein>
<sequence>MERADQGLRAQRLSDIRRKIVKKPLKNASNINKEIEVCIYRISLTQGRLLLTIFKEEEEEEEEEACGRGRVI</sequence>
<organism evidence="1 2">
    <name type="scientific">Desmophyllum pertusum</name>
    <dbReference type="NCBI Taxonomy" id="174260"/>
    <lineage>
        <taxon>Eukaryota</taxon>
        <taxon>Metazoa</taxon>
        <taxon>Cnidaria</taxon>
        <taxon>Anthozoa</taxon>
        <taxon>Hexacorallia</taxon>
        <taxon>Scleractinia</taxon>
        <taxon>Caryophylliina</taxon>
        <taxon>Caryophylliidae</taxon>
        <taxon>Desmophyllum</taxon>
    </lineage>
</organism>
<evidence type="ECO:0000313" key="1">
    <source>
        <dbReference type="EMBL" id="KAJ7358676.1"/>
    </source>
</evidence>
<name>A0A9W9YMD1_9CNID</name>
<gene>
    <name evidence="1" type="ORF">OS493_022111</name>
</gene>
<dbReference type="Proteomes" id="UP001163046">
    <property type="component" value="Unassembled WGS sequence"/>
</dbReference>
<comment type="caution">
    <text evidence="1">The sequence shown here is derived from an EMBL/GenBank/DDBJ whole genome shotgun (WGS) entry which is preliminary data.</text>
</comment>
<keyword evidence="2" id="KW-1185">Reference proteome</keyword>
<dbReference type="AlphaFoldDB" id="A0A9W9YMD1"/>
<evidence type="ECO:0000313" key="2">
    <source>
        <dbReference type="Proteomes" id="UP001163046"/>
    </source>
</evidence>
<accession>A0A9W9YMD1</accession>
<proteinExistence type="predicted"/>
<dbReference type="EMBL" id="MU827316">
    <property type="protein sequence ID" value="KAJ7358676.1"/>
    <property type="molecule type" value="Genomic_DNA"/>
</dbReference>